<protein>
    <submittedName>
        <fullName evidence="3">Uncharacterized protein</fullName>
    </submittedName>
</protein>
<feature type="domain" description="DUF8010" evidence="1">
    <location>
        <begin position="3"/>
        <end position="101"/>
    </location>
</feature>
<dbReference type="Pfam" id="PF26572">
    <property type="entry name" value="DUF8185"/>
    <property type="match status" value="1"/>
</dbReference>
<dbReference type="Proteomes" id="UP001351900">
    <property type="component" value="Unassembled WGS sequence"/>
</dbReference>
<evidence type="ECO:0000259" key="2">
    <source>
        <dbReference type="Pfam" id="PF26572"/>
    </source>
</evidence>
<dbReference type="EMBL" id="JAZHOV010000004">
    <property type="protein sequence ID" value="MEF2255253.1"/>
    <property type="molecule type" value="Genomic_DNA"/>
</dbReference>
<sequence>MSTPLNLADAETAVDAQTFASRAARVGDGAVRLRAADGILVMTCAPIAPRGILDTAPTILGVRVLSVDPELACDLVVDGASLRAQGVTLELPDAGMRAAWAGISPPVSGWTLGGEISSTDLAAAAHRGMEEVATSVPTNAGEDVVRQIRAAVWGAPDAGLGGLPRGVGFVAQVLGFLGPDAESVPMRETGAWVRLSLRRGHVLVRRSGMNPRGPRAGGILG</sequence>
<name>A0ABU7V7N6_9MICO</name>
<dbReference type="Pfam" id="PF26035">
    <property type="entry name" value="DUF8010"/>
    <property type="match status" value="1"/>
</dbReference>
<evidence type="ECO:0000313" key="4">
    <source>
        <dbReference type="Proteomes" id="UP001351900"/>
    </source>
</evidence>
<dbReference type="RefSeq" id="WP_292709258.1">
    <property type="nucleotide sequence ID" value="NZ_BAAAUO010000012.1"/>
</dbReference>
<dbReference type="InterPro" id="IPR058498">
    <property type="entry name" value="DUF8185"/>
</dbReference>
<dbReference type="InterPro" id="IPR058323">
    <property type="entry name" value="DUF8010"/>
</dbReference>
<proteinExistence type="predicted"/>
<evidence type="ECO:0000313" key="3">
    <source>
        <dbReference type="EMBL" id="MEF2255253.1"/>
    </source>
</evidence>
<accession>A0ABU7V7N6</accession>
<gene>
    <name evidence="3" type="ORF">V2V91_08915</name>
</gene>
<keyword evidence="4" id="KW-1185">Reference proteome</keyword>
<evidence type="ECO:0000259" key="1">
    <source>
        <dbReference type="Pfam" id="PF26035"/>
    </source>
</evidence>
<comment type="caution">
    <text evidence="3">The sequence shown here is derived from an EMBL/GenBank/DDBJ whole genome shotgun (WGS) entry which is preliminary data.</text>
</comment>
<feature type="domain" description="DUF8185" evidence="2">
    <location>
        <begin position="105"/>
        <end position="208"/>
    </location>
</feature>
<organism evidence="3 4">
    <name type="scientific">Microbacterium schleiferi</name>
    <dbReference type="NCBI Taxonomy" id="69362"/>
    <lineage>
        <taxon>Bacteria</taxon>
        <taxon>Bacillati</taxon>
        <taxon>Actinomycetota</taxon>
        <taxon>Actinomycetes</taxon>
        <taxon>Micrococcales</taxon>
        <taxon>Microbacteriaceae</taxon>
        <taxon>Microbacterium</taxon>
    </lineage>
</organism>
<reference evidence="3 4" key="1">
    <citation type="submission" date="2024-01" db="EMBL/GenBank/DDBJ databases">
        <title>the genome sequence of strain Microbacterium schleiferi NBRC 15075.</title>
        <authorList>
            <person name="Ding Y."/>
            <person name="Zhang G."/>
        </authorList>
    </citation>
    <scope>NUCLEOTIDE SEQUENCE [LARGE SCALE GENOMIC DNA]</scope>
    <source>
        <strain evidence="3 4">NBRC 15075</strain>
    </source>
</reference>